<dbReference type="CDD" id="cd11386">
    <property type="entry name" value="MCP_signal"/>
    <property type="match status" value="1"/>
</dbReference>
<evidence type="ECO:0000259" key="9">
    <source>
        <dbReference type="PROSITE" id="PS50111"/>
    </source>
</evidence>
<dbReference type="GO" id="GO:0005886">
    <property type="term" value="C:plasma membrane"/>
    <property type="evidence" value="ECO:0007669"/>
    <property type="project" value="UniProtKB-SubCell"/>
</dbReference>
<dbReference type="Pfam" id="PF22673">
    <property type="entry name" value="MCP-like_PDC_1"/>
    <property type="match status" value="1"/>
</dbReference>
<keyword evidence="11" id="KW-1185">Reference proteome</keyword>
<evidence type="ECO:0000256" key="7">
    <source>
        <dbReference type="SAM" id="Coils"/>
    </source>
</evidence>
<feature type="transmembrane region" description="Helical" evidence="8">
    <location>
        <begin position="318"/>
        <end position="337"/>
    </location>
</feature>
<evidence type="ECO:0000256" key="6">
    <source>
        <dbReference type="PROSITE-ProRule" id="PRU00284"/>
    </source>
</evidence>
<dbReference type="Gene3D" id="1.10.287.950">
    <property type="entry name" value="Methyl-accepting chemotaxis protein"/>
    <property type="match status" value="1"/>
</dbReference>
<dbReference type="RefSeq" id="WP_064595705.1">
    <property type="nucleotide sequence ID" value="NZ_LYRP01000002.1"/>
</dbReference>
<dbReference type="Proteomes" id="UP000078225">
    <property type="component" value="Unassembled WGS sequence"/>
</dbReference>
<organism evidence="10 11">
    <name type="scientific">Mangrovibacter phragmitis</name>
    <dbReference type="NCBI Taxonomy" id="1691903"/>
    <lineage>
        <taxon>Bacteria</taxon>
        <taxon>Pseudomonadati</taxon>
        <taxon>Pseudomonadota</taxon>
        <taxon>Gammaproteobacteria</taxon>
        <taxon>Enterobacterales</taxon>
        <taxon>Enterobacteriaceae</taxon>
        <taxon>Mangrovibacter</taxon>
    </lineage>
</organism>
<dbReference type="GO" id="GO:0004888">
    <property type="term" value="F:transmembrane signaling receptor activity"/>
    <property type="evidence" value="ECO:0007669"/>
    <property type="project" value="TreeGrafter"/>
</dbReference>
<dbReference type="CDD" id="cd12913">
    <property type="entry name" value="PDC1_MCP_like"/>
    <property type="match status" value="1"/>
</dbReference>
<feature type="coiled-coil region" evidence="7">
    <location>
        <begin position="617"/>
        <end position="644"/>
    </location>
</feature>
<dbReference type="Pfam" id="PF00015">
    <property type="entry name" value="MCPsignal"/>
    <property type="match status" value="1"/>
</dbReference>
<comment type="caution">
    <text evidence="10">The sequence shown here is derived from an EMBL/GenBank/DDBJ whole genome shotgun (WGS) entry which is preliminary data.</text>
</comment>
<gene>
    <name evidence="10" type="ORF">A9B99_18315</name>
</gene>
<sequence>MALLTTPPRKIKTRTLMLVSSFLTITLGFVLTIGYLTWQSMSQKEIVAKRYIQQIAQSESLKVQRQLNNALVTARDLGDSAWALKEAGMTNRAGLDQLMKTYLNTHPSFLSMSLGFEHNAFDGKDAEFANKPGQNSFGSYAKYVDRGPDGNPALHNLVDYTTPGAGDYYLLPKQRKTDVIIEPYVYPYNGVDVMLTSIAAPIVRNGEFMGSVTSDFSLETLQKTIHAIKPWDGAGYAVLLSAGQRVVASPVPAQTGKKWQGQPFSEKVTQFDDPVLKEPAFIAWEPIIVGNSNTPWKLAIVTPVSVVMAKAWRDLTQSLLLMLVSIIVVSVVIGLIFTRKVARPVGGEPGDAAMIALSVSQGILSNSIPVAPSDKQSIFYALNTMQTRLHDMVSDIHVASNSVRSGSAEIAAGNLDLASRTEQQAAAIEQTAASMEELTSTVKNNADNAHTATSLANDATRIAAEGGTLMSEVVTIMSQIDESSSKINDITNIINGIAFQTNILSLNAAVEAARAGEQGRGFAVVAGEVRNLAQRSANAAKEISELIDESAQRVTHGVELVNNTGKMMKQIMTAVEDIQHVITGIVQALDEQTQGISQVTIAVNEMDTATQQNASLVQQISAAAMSLEEQAKVLEETMAFFQLTVSSHAMASQEALMLADTAD</sequence>
<protein>
    <submittedName>
        <fullName evidence="10">Chemotaxis protein</fullName>
    </submittedName>
</protein>
<dbReference type="SMART" id="SM00283">
    <property type="entry name" value="MA"/>
    <property type="match status" value="1"/>
</dbReference>
<dbReference type="GO" id="GO:0006935">
    <property type="term" value="P:chemotaxis"/>
    <property type="evidence" value="ECO:0007669"/>
    <property type="project" value="UniProtKB-KW"/>
</dbReference>
<feature type="domain" description="Methyl-accepting transducer" evidence="9">
    <location>
        <begin position="399"/>
        <end position="628"/>
    </location>
</feature>
<dbReference type="AlphaFoldDB" id="A0A1B7L757"/>
<proteinExistence type="inferred from homology"/>
<keyword evidence="8" id="KW-1133">Transmembrane helix</keyword>
<keyword evidence="8" id="KW-0472">Membrane</keyword>
<evidence type="ECO:0000256" key="4">
    <source>
        <dbReference type="ARBA" id="ARBA00023224"/>
    </source>
</evidence>
<comment type="subcellular location">
    <subcellularLocation>
        <location evidence="1">Cell inner membrane</location>
        <topology evidence="1">Multi-pass membrane protein</topology>
    </subcellularLocation>
</comment>
<feature type="transmembrane region" description="Helical" evidence="8">
    <location>
        <begin position="16"/>
        <end position="38"/>
    </location>
</feature>
<evidence type="ECO:0000313" key="10">
    <source>
        <dbReference type="EMBL" id="OAT78100.1"/>
    </source>
</evidence>
<accession>A0A1B7L757</accession>
<keyword evidence="8" id="KW-0812">Transmembrane</keyword>
<name>A0A1B7L757_9ENTR</name>
<dbReference type="GO" id="GO:0007165">
    <property type="term" value="P:signal transduction"/>
    <property type="evidence" value="ECO:0007669"/>
    <property type="project" value="UniProtKB-KW"/>
</dbReference>
<keyword evidence="7" id="KW-0175">Coiled coil</keyword>
<dbReference type="EMBL" id="LYRP01000002">
    <property type="protein sequence ID" value="OAT78100.1"/>
    <property type="molecule type" value="Genomic_DNA"/>
</dbReference>
<reference evidence="11" key="1">
    <citation type="submission" date="2016-05" db="EMBL/GenBank/DDBJ databases">
        <authorList>
            <person name="Behera P."/>
            <person name="Vaishampayan P."/>
            <person name="Singh N."/>
            <person name="Raina V."/>
            <person name="Suar M."/>
            <person name="Pattnaik A."/>
            <person name="Rastogi G."/>
        </authorList>
    </citation>
    <scope>NUCLEOTIDE SEQUENCE [LARGE SCALE GENOMIC DNA]</scope>
    <source>
        <strain evidence="11">MP23</strain>
    </source>
</reference>
<keyword evidence="3" id="KW-0145">Chemotaxis</keyword>
<dbReference type="PANTHER" id="PTHR43531">
    <property type="entry name" value="PROTEIN ICFG"/>
    <property type="match status" value="1"/>
</dbReference>
<dbReference type="FunFam" id="1.10.287.950:FF:000001">
    <property type="entry name" value="Methyl-accepting chemotaxis sensory transducer"/>
    <property type="match status" value="1"/>
</dbReference>
<evidence type="ECO:0000313" key="11">
    <source>
        <dbReference type="Proteomes" id="UP000078225"/>
    </source>
</evidence>
<evidence type="ECO:0000256" key="3">
    <source>
        <dbReference type="ARBA" id="ARBA00022500"/>
    </source>
</evidence>
<dbReference type="Gene3D" id="3.30.450.20">
    <property type="entry name" value="PAS domain"/>
    <property type="match status" value="1"/>
</dbReference>
<comment type="similarity">
    <text evidence="5">Belongs to the methyl-accepting chemotaxis (MCP) protein family.</text>
</comment>
<dbReference type="InterPro" id="IPR004089">
    <property type="entry name" value="MCPsignal_dom"/>
</dbReference>
<keyword evidence="2" id="KW-0488">Methylation</keyword>
<keyword evidence="4 6" id="KW-0807">Transducer</keyword>
<evidence type="ECO:0000256" key="1">
    <source>
        <dbReference type="ARBA" id="ARBA00004429"/>
    </source>
</evidence>
<evidence type="ECO:0000256" key="8">
    <source>
        <dbReference type="SAM" id="Phobius"/>
    </source>
</evidence>
<evidence type="ECO:0000256" key="2">
    <source>
        <dbReference type="ARBA" id="ARBA00022481"/>
    </source>
</evidence>
<dbReference type="InterPro" id="IPR051310">
    <property type="entry name" value="MCP_chemotaxis"/>
</dbReference>
<dbReference type="PROSITE" id="PS50111">
    <property type="entry name" value="CHEMOTAXIS_TRANSDUC_2"/>
    <property type="match status" value="1"/>
</dbReference>
<dbReference type="STRING" id="1691903.A9B99_18315"/>
<evidence type="ECO:0000256" key="5">
    <source>
        <dbReference type="ARBA" id="ARBA00029447"/>
    </source>
</evidence>
<dbReference type="SUPFAM" id="SSF58104">
    <property type="entry name" value="Methyl-accepting chemotaxis protein (MCP) signaling domain"/>
    <property type="match status" value="1"/>
</dbReference>
<dbReference type="PANTHER" id="PTHR43531:SF14">
    <property type="entry name" value="METHYL-ACCEPTING CHEMOTAXIS PROTEIN I-RELATED"/>
    <property type="match status" value="1"/>
</dbReference>